<reference evidence="2" key="2">
    <citation type="journal article" date="2000" name="Genome Res.">
        <title>Normalization and subtraction of cap-trapper-selected cDNAs to prepare full-length cDNA libraries for rapid discovery of new genes.</title>
        <authorList>
            <person name="Carninci P."/>
            <person name="Shibata Y."/>
            <person name="Hayatsu N."/>
            <person name="Sugahara Y."/>
            <person name="Shibata K."/>
            <person name="Itoh M."/>
            <person name="Konno H."/>
            <person name="Okazaki Y."/>
            <person name="Muramatsu M."/>
            <person name="Hayashizaki Y."/>
        </authorList>
    </citation>
    <scope>NUCLEOTIDE SEQUENCE</scope>
    <source>
        <strain evidence="2">C57BL/6J</strain>
        <tissue evidence="2">Cerebellum</tissue>
    </source>
</reference>
<name>Q3UVF1_MOUSE</name>
<reference evidence="2" key="7">
    <citation type="journal article" date="2005" name="Science">
        <title>The Transcriptional Landscape of the Mammalian Genome.</title>
        <authorList>
            <consortium name="The FANTOM Consortium"/>
            <consortium name="Riken Genome Exploration Research Group and Genome Science Group (Genome Network Project Core Group)"/>
        </authorList>
    </citation>
    <scope>NUCLEOTIDE SEQUENCE</scope>
    <source>
        <strain evidence="2">C57BL/6J</strain>
        <tissue evidence="2">Cerebellum</tissue>
    </source>
</reference>
<keyword evidence="1" id="KW-0812">Transmembrane</keyword>
<reference evidence="2" key="6">
    <citation type="submission" date="2004-03" db="EMBL/GenBank/DDBJ databases">
        <authorList>
            <person name="Arakawa T."/>
            <person name="Carninci P."/>
            <person name="Fukuda S."/>
            <person name="Hashizume W."/>
            <person name="Hayashida K."/>
            <person name="Hori F."/>
            <person name="Iida J."/>
            <person name="Imamura K."/>
            <person name="Imotani K."/>
            <person name="Itoh M."/>
            <person name="Kanagawa S."/>
            <person name="Kawai J."/>
            <person name="Kojima M."/>
            <person name="Konno H."/>
            <person name="Murata M."/>
            <person name="Nakamura M."/>
            <person name="Ninomiya N."/>
            <person name="Nishiyori H."/>
            <person name="Nomura K."/>
            <person name="Ohno M."/>
            <person name="Sakazume N."/>
            <person name="Sano H."/>
            <person name="Sasaki D."/>
            <person name="Shibata K."/>
            <person name="Shiraki T."/>
            <person name="Tagami M."/>
            <person name="Tagami Y."/>
            <person name="Waki K."/>
            <person name="Watahiki A."/>
            <person name="Muramatsu M."/>
            <person name="Hayashizaki Y."/>
        </authorList>
    </citation>
    <scope>NUCLEOTIDE SEQUENCE</scope>
    <source>
        <strain evidence="2">C57BL/6J</strain>
        <tissue evidence="2">Cerebellum</tissue>
    </source>
</reference>
<organism evidence="2">
    <name type="scientific">Mus musculus</name>
    <name type="common">Mouse</name>
    <dbReference type="NCBI Taxonomy" id="10090"/>
    <lineage>
        <taxon>Eukaryota</taxon>
        <taxon>Metazoa</taxon>
        <taxon>Chordata</taxon>
        <taxon>Craniata</taxon>
        <taxon>Vertebrata</taxon>
        <taxon>Euteleostomi</taxon>
        <taxon>Mammalia</taxon>
        <taxon>Eutheria</taxon>
        <taxon>Euarchontoglires</taxon>
        <taxon>Glires</taxon>
        <taxon>Rodentia</taxon>
        <taxon>Myomorpha</taxon>
        <taxon>Muroidea</taxon>
        <taxon>Muridae</taxon>
        <taxon>Murinae</taxon>
        <taxon>Mus</taxon>
        <taxon>Mus</taxon>
    </lineage>
</organism>
<proteinExistence type="evidence at transcript level"/>
<protein>
    <submittedName>
        <fullName evidence="2">Uncharacterized protein</fullName>
    </submittedName>
</protein>
<evidence type="ECO:0000256" key="1">
    <source>
        <dbReference type="SAM" id="Phobius"/>
    </source>
</evidence>
<keyword evidence="1" id="KW-1133">Transmembrane helix</keyword>
<reference evidence="2" key="1">
    <citation type="journal article" date="1999" name="Methods Enzymol.">
        <title>High-efficiency full-length cDNA cloning.</title>
        <authorList>
            <person name="Carninci P."/>
            <person name="Hayashizaki Y."/>
        </authorList>
    </citation>
    <scope>NUCLEOTIDE SEQUENCE</scope>
    <source>
        <strain evidence="2">C57BL/6J</strain>
        <tissue evidence="2">Cerebellum</tissue>
    </source>
</reference>
<dbReference type="AlphaFoldDB" id="Q3UVF1"/>
<reference evidence="2" key="4">
    <citation type="journal article" date="2001" name="Nature">
        <title>Functional annotation of a full-length mouse cDNA collection.</title>
        <authorList>
            <consortium name="The RIKEN Genome Exploration Research Group Phase II Team and the FANTOM Consortium"/>
        </authorList>
    </citation>
    <scope>NUCLEOTIDE SEQUENCE</scope>
    <source>
        <strain evidence="2">C57BL/6J</strain>
        <tissue evidence="2">Cerebellum</tissue>
    </source>
</reference>
<dbReference type="EMBL" id="AK137351">
    <property type="protein sequence ID" value="BAE23318.1"/>
    <property type="molecule type" value="mRNA"/>
</dbReference>
<sequence>HFGLHSSSVSCVLQIVSYISGILSFWANIH</sequence>
<feature type="transmembrane region" description="Helical" evidence="1">
    <location>
        <begin position="12"/>
        <end position="29"/>
    </location>
</feature>
<reference evidence="2" key="5">
    <citation type="journal article" date="2002" name="Nature">
        <title>Analysis of the mouse transcriptome based on functional annotation of 60,770 full-length cDNAs.</title>
        <authorList>
            <consortium name="The FANTOM Consortium and the RIKEN Genome Exploration Research Group Phase I and II Team"/>
        </authorList>
    </citation>
    <scope>NUCLEOTIDE SEQUENCE</scope>
    <source>
        <strain evidence="2">C57BL/6J</strain>
        <tissue evidence="2">Cerebellum</tissue>
    </source>
</reference>
<evidence type="ECO:0000313" key="2">
    <source>
        <dbReference type="EMBL" id="BAE23318.1"/>
    </source>
</evidence>
<reference evidence="2" key="8">
    <citation type="journal article" date="2005" name="Science">
        <title>Antisense Transcription in the Mammalian Transcriptome.</title>
        <authorList>
            <consortium name="RIKEN Genome Exploration Research Group and Genome Science Group (Genome Network Project Core Group) and the FANTOM Consortium"/>
        </authorList>
    </citation>
    <scope>NUCLEOTIDE SEQUENCE</scope>
    <source>
        <strain evidence="2">C57BL/6J</strain>
        <tissue evidence="2">Cerebellum</tissue>
    </source>
</reference>
<reference evidence="2" key="3">
    <citation type="journal article" date="2000" name="Genome Res.">
        <title>RIKEN integrated sequence analysis (RISA) system--384-format sequencing pipeline with 384 multicapillary sequencer.</title>
        <authorList>
            <person name="Shibata K."/>
            <person name="Itoh M."/>
            <person name="Aizawa K."/>
            <person name="Nagaoka S."/>
            <person name="Sasaki N."/>
            <person name="Carninci P."/>
            <person name="Konno H."/>
            <person name="Akiyama J."/>
            <person name="Nishi K."/>
            <person name="Kitsunai T."/>
            <person name="Tashiro H."/>
            <person name="Itoh M."/>
            <person name="Sumi N."/>
            <person name="Ishii Y."/>
            <person name="Nakamura S."/>
            <person name="Hazama M."/>
            <person name="Nishine T."/>
            <person name="Harada A."/>
            <person name="Yamamoto R."/>
            <person name="Matsumoto H."/>
            <person name="Sakaguchi S."/>
            <person name="Ikegami T."/>
            <person name="Kashiwagi K."/>
            <person name="Fujiwake S."/>
            <person name="Inoue K."/>
            <person name="Togawa Y."/>
            <person name="Izawa M."/>
            <person name="Ohara E."/>
            <person name="Watahiki M."/>
            <person name="Yoneda Y."/>
            <person name="Ishikawa T."/>
            <person name="Ozawa K."/>
            <person name="Tanaka T."/>
            <person name="Matsuura S."/>
            <person name="Kawai J."/>
            <person name="Okazaki Y."/>
            <person name="Muramatsu M."/>
            <person name="Inoue Y."/>
            <person name="Kira A."/>
            <person name="Hayashizaki Y."/>
        </authorList>
    </citation>
    <scope>NUCLEOTIDE SEQUENCE</scope>
    <source>
        <strain evidence="2">C57BL/6J</strain>
        <tissue evidence="2">Cerebellum</tissue>
    </source>
</reference>
<accession>Q3UVF1</accession>
<keyword evidence="1" id="KW-0472">Membrane</keyword>
<feature type="non-terminal residue" evidence="2">
    <location>
        <position position="1"/>
    </location>
</feature>